<sequence length="314" mass="33089">MKFSTVFSLVALLVLTVAGIGYMSIGVLDMDPRRDHNTVIVELASSGGLMTTSQVTSRGMKIGEVDDIAVTADGLSVTLGLDASHRIPVDSDVVVANLSVAGEQYLDIRPRRAGAPFLHDGSVIPMDRTLVSATVSDTLGKVDALVAQIDTGALSGLAETANTAVVGRDPEIDNLVDTFGLLALTLRDKSEEIRHLYDNAQQLGRKAYGYGPVLSDAGPWVGSTGQGVSSLLQAFEQYSYVASDVWDDPIGPLITKIDSYLTPTSPDLALIATLLKPYTAPIKPLRVDAGKIIDMLGGIFPEGGPARVAVTIPN</sequence>
<gene>
    <name evidence="2" type="ORF">O4220_22930</name>
</gene>
<feature type="domain" description="Mce/MlaD" evidence="1">
    <location>
        <begin position="36"/>
        <end position="110"/>
    </location>
</feature>
<dbReference type="InterPro" id="IPR052336">
    <property type="entry name" value="MlaD_Phospholipid_Transporter"/>
</dbReference>
<dbReference type="InterPro" id="IPR003399">
    <property type="entry name" value="Mce/MlaD"/>
</dbReference>
<protein>
    <submittedName>
        <fullName evidence="2">MlaD family protein</fullName>
    </submittedName>
</protein>
<dbReference type="PANTHER" id="PTHR33371">
    <property type="entry name" value="INTERMEMBRANE PHOSPHOLIPID TRANSPORT SYSTEM BINDING PROTEIN MLAD-RELATED"/>
    <property type="match status" value="1"/>
</dbReference>
<accession>A0ABT4MK75</accession>
<organism evidence="2 3">
    <name type="scientific">Rhodococcus ruber</name>
    <dbReference type="NCBI Taxonomy" id="1830"/>
    <lineage>
        <taxon>Bacteria</taxon>
        <taxon>Bacillati</taxon>
        <taxon>Actinomycetota</taxon>
        <taxon>Actinomycetes</taxon>
        <taxon>Mycobacteriales</taxon>
        <taxon>Nocardiaceae</taxon>
        <taxon>Rhodococcus</taxon>
    </lineage>
</organism>
<dbReference type="Proteomes" id="UP001081071">
    <property type="component" value="Unassembled WGS sequence"/>
</dbReference>
<dbReference type="Pfam" id="PF02470">
    <property type="entry name" value="MlaD"/>
    <property type="match status" value="1"/>
</dbReference>
<proteinExistence type="predicted"/>
<evidence type="ECO:0000259" key="1">
    <source>
        <dbReference type="Pfam" id="PF02470"/>
    </source>
</evidence>
<dbReference type="PANTHER" id="PTHR33371:SF16">
    <property type="entry name" value="MCE-FAMILY PROTEIN MCE3F"/>
    <property type="match status" value="1"/>
</dbReference>
<name>A0ABT4MK75_9NOCA</name>
<dbReference type="RefSeq" id="WP_269607819.1">
    <property type="nucleotide sequence ID" value="NZ_JAPWIJ010000011.1"/>
</dbReference>
<evidence type="ECO:0000313" key="3">
    <source>
        <dbReference type="Proteomes" id="UP001081071"/>
    </source>
</evidence>
<evidence type="ECO:0000313" key="2">
    <source>
        <dbReference type="EMBL" id="MCZ4521381.1"/>
    </source>
</evidence>
<dbReference type="EMBL" id="JAPWIJ010000011">
    <property type="protein sequence ID" value="MCZ4521381.1"/>
    <property type="molecule type" value="Genomic_DNA"/>
</dbReference>
<keyword evidence="3" id="KW-1185">Reference proteome</keyword>
<comment type="caution">
    <text evidence="2">The sequence shown here is derived from an EMBL/GenBank/DDBJ whole genome shotgun (WGS) entry which is preliminary data.</text>
</comment>
<reference evidence="2" key="1">
    <citation type="submission" date="2022-12" db="EMBL/GenBank/DDBJ databases">
        <authorList>
            <person name="Krivoruchko A.V."/>
            <person name="Elkin A."/>
        </authorList>
    </citation>
    <scope>NUCLEOTIDE SEQUENCE</scope>
    <source>
        <strain evidence="2">IEGM 1391</strain>
    </source>
</reference>